<protein>
    <recommendedName>
        <fullName evidence="1">Cytidyltransferase-like domain-containing protein</fullName>
    </recommendedName>
</protein>
<dbReference type="NCBIfam" id="NF001985">
    <property type="entry name" value="PRK00777.1"/>
    <property type="match status" value="1"/>
</dbReference>
<evidence type="ECO:0000313" key="3">
    <source>
        <dbReference type="Proteomes" id="UP000094801"/>
    </source>
</evidence>
<reference evidence="3" key="1">
    <citation type="submission" date="2016-04" db="EMBL/GenBank/DDBJ databases">
        <title>Comparative genomics of biotechnologically important yeasts.</title>
        <authorList>
            <consortium name="DOE Joint Genome Institute"/>
            <person name="Riley R."/>
            <person name="Haridas S."/>
            <person name="Wolfe K.H."/>
            <person name="Lopes M.R."/>
            <person name="Hittinger C.T."/>
            <person name="Goker M."/>
            <person name="Salamov A."/>
            <person name="Wisecaver J."/>
            <person name="Long T.M."/>
            <person name="Aerts A.L."/>
            <person name="Barry K."/>
            <person name="Choi C."/>
            <person name="Clum A."/>
            <person name="Coughlan A.Y."/>
            <person name="Deshpande S."/>
            <person name="Douglass A.P."/>
            <person name="Hanson S.J."/>
            <person name="Klenk H.-P."/>
            <person name="Labutti K."/>
            <person name="Lapidus A."/>
            <person name="Lindquist E."/>
            <person name="Lipzen A."/>
            <person name="Meier-Kolthoff J.P."/>
            <person name="Ohm R.A."/>
            <person name="Otillar R.P."/>
            <person name="Pangilinan J."/>
            <person name="Peng Y."/>
            <person name="Rokas A."/>
            <person name="Rosa C.A."/>
            <person name="Scheuner C."/>
            <person name="Sibirny A.A."/>
            <person name="Slot J.C."/>
            <person name="Stielow J.B."/>
            <person name="Sun H."/>
            <person name="Kurtzman C.P."/>
            <person name="Blackwell M."/>
            <person name="Grigoriev I.V."/>
            <person name="Jeffries T.W."/>
        </authorList>
    </citation>
    <scope>NUCLEOTIDE SEQUENCE [LARGE SCALE GENOMIC DNA]</scope>
    <source>
        <strain evidence="3">NRRL YB-2248</strain>
    </source>
</reference>
<proteinExistence type="predicted"/>
<keyword evidence="3" id="KW-1185">Reference proteome</keyword>
<accession>A0A1E4T7M7</accession>
<dbReference type="Pfam" id="PF01467">
    <property type="entry name" value="CTP_transf_like"/>
    <property type="match status" value="1"/>
</dbReference>
<feature type="domain" description="Cytidyltransferase-like" evidence="1">
    <location>
        <begin position="7"/>
        <end position="149"/>
    </location>
</feature>
<dbReference type="InterPro" id="IPR014729">
    <property type="entry name" value="Rossmann-like_a/b/a_fold"/>
</dbReference>
<dbReference type="CDD" id="cd02164">
    <property type="entry name" value="PPAT_CoAS"/>
    <property type="match status" value="1"/>
</dbReference>
<dbReference type="STRING" id="983967.A0A1E4T7M7"/>
<dbReference type="InterPro" id="IPR004821">
    <property type="entry name" value="Cyt_trans-like"/>
</dbReference>
<dbReference type="PANTHER" id="PTHR10695:SF46">
    <property type="entry name" value="BIFUNCTIONAL COENZYME A SYNTHASE-RELATED"/>
    <property type="match status" value="1"/>
</dbReference>
<evidence type="ECO:0000313" key="2">
    <source>
        <dbReference type="EMBL" id="ODV87742.1"/>
    </source>
</evidence>
<organism evidence="2 3">
    <name type="scientific">[Candida] arabinofermentans NRRL YB-2248</name>
    <dbReference type="NCBI Taxonomy" id="983967"/>
    <lineage>
        <taxon>Eukaryota</taxon>
        <taxon>Fungi</taxon>
        <taxon>Dikarya</taxon>
        <taxon>Ascomycota</taxon>
        <taxon>Saccharomycotina</taxon>
        <taxon>Pichiomycetes</taxon>
        <taxon>Pichiales</taxon>
        <taxon>Pichiaceae</taxon>
        <taxon>Ogataea</taxon>
        <taxon>Ogataea/Candida clade</taxon>
    </lineage>
</organism>
<sequence length="160" mass="17750">MYPTVAVGGTFDHLHDGHRILLTAASFLAKSRLIVGVTGDELLKNKKYAEFLEDYEVRAQSVRDFITLIMPQQNVDIFMIQDVCGPTATIKEIDALVLSLETASGGSYVNKVRKEKGFPELEICEVAVIGGGSKDDGFKDKLSSTQIRKMEYEKCRNTSQ</sequence>
<dbReference type="SUPFAM" id="SSF52374">
    <property type="entry name" value="Nucleotidylyl transferase"/>
    <property type="match status" value="1"/>
</dbReference>
<dbReference type="EMBL" id="KV453847">
    <property type="protein sequence ID" value="ODV87742.1"/>
    <property type="molecule type" value="Genomic_DNA"/>
</dbReference>
<evidence type="ECO:0000259" key="1">
    <source>
        <dbReference type="Pfam" id="PF01467"/>
    </source>
</evidence>
<dbReference type="AlphaFoldDB" id="A0A1E4T7M7"/>
<dbReference type="OrthoDB" id="330671at2759"/>
<dbReference type="NCBIfam" id="TIGR00125">
    <property type="entry name" value="cyt_tran_rel"/>
    <property type="match status" value="1"/>
</dbReference>
<dbReference type="PANTHER" id="PTHR10695">
    <property type="entry name" value="DEPHOSPHO-COA KINASE-RELATED"/>
    <property type="match status" value="1"/>
</dbReference>
<dbReference type="Proteomes" id="UP000094801">
    <property type="component" value="Unassembled WGS sequence"/>
</dbReference>
<dbReference type="GO" id="GO:0015937">
    <property type="term" value="P:coenzyme A biosynthetic process"/>
    <property type="evidence" value="ECO:0007669"/>
    <property type="project" value="TreeGrafter"/>
</dbReference>
<name>A0A1E4T7M7_9ASCO</name>
<gene>
    <name evidence="2" type="ORF">CANARDRAFT_193187</name>
</gene>
<dbReference type="GO" id="GO:0004140">
    <property type="term" value="F:dephospho-CoA kinase activity"/>
    <property type="evidence" value="ECO:0007669"/>
    <property type="project" value="TreeGrafter"/>
</dbReference>
<dbReference type="Gene3D" id="3.40.50.620">
    <property type="entry name" value="HUPs"/>
    <property type="match status" value="1"/>
</dbReference>